<dbReference type="InterPro" id="IPR001806">
    <property type="entry name" value="Small_GTPase"/>
</dbReference>
<dbReference type="PRINTS" id="PR00449">
    <property type="entry name" value="RASTRNSFRMNG"/>
</dbReference>
<dbReference type="PANTHER" id="PTHR24073">
    <property type="entry name" value="DRAB5-RELATED"/>
    <property type="match status" value="1"/>
</dbReference>
<keyword evidence="4" id="KW-1185">Reference proteome</keyword>
<keyword evidence="1" id="KW-0547">Nucleotide-binding</keyword>
<name>A0A1R2AXA6_9CILI</name>
<evidence type="ECO:0000313" key="4">
    <source>
        <dbReference type="Proteomes" id="UP000187209"/>
    </source>
</evidence>
<dbReference type="AlphaFoldDB" id="A0A1R2AXA6"/>
<dbReference type="OrthoDB" id="6020506at2759"/>
<dbReference type="GO" id="GO:0003924">
    <property type="term" value="F:GTPase activity"/>
    <property type="evidence" value="ECO:0007669"/>
    <property type="project" value="InterPro"/>
</dbReference>
<reference evidence="3 4" key="1">
    <citation type="submission" date="2016-11" db="EMBL/GenBank/DDBJ databases">
        <title>The macronuclear genome of Stentor coeruleus: a giant cell with tiny introns.</title>
        <authorList>
            <person name="Slabodnick M."/>
            <person name="Ruby J.G."/>
            <person name="Reiff S.B."/>
            <person name="Swart E.C."/>
            <person name="Gosai S."/>
            <person name="Prabakaran S."/>
            <person name="Witkowska E."/>
            <person name="Larue G.E."/>
            <person name="Fisher S."/>
            <person name="Freeman R.M."/>
            <person name="Gunawardena J."/>
            <person name="Chu W."/>
            <person name="Stover N.A."/>
            <person name="Gregory B.D."/>
            <person name="Nowacki M."/>
            <person name="Derisi J."/>
            <person name="Roy S.W."/>
            <person name="Marshall W.F."/>
            <person name="Sood P."/>
        </authorList>
    </citation>
    <scope>NUCLEOTIDE SEQUENCE [LARGE SCALE GENOMIC DNA]</scope>
    <source>
        <strain evidence="3">WM001</strain>
    </source>
</reference>
<dbReference type="InterPro" id="IPR005225">
    <property type="entry name" value="Small_GTP-bd"/>
</dbReference>
<dbReference type="SUPFAM" id="SSF52540">
    <property type="entry name" value="P-loop containing nucleoside triphosphate hydrolases"/>
    <property type="match status" value="1"/>
</dbReference>
<dbReference type="GO" id="GO:0005525">
    <property type="term" value="F:GTP binding"/>
    <property type="evidence" value="ECO:0007669"/>
    <property type="project" value="UniProtKB-KW"/>
</dbReference>
<comment type="caution">
    <text evidence="3">The sequence shown here is derived from an EMBL/GenBank/DDBJ whole genome shotgun (WGS) entry which is preliminary data.</text>
</comment>
<dbReference type="PROSITE" id="PS51419">
    <property type="entry name" value="RAB"/>
    <property type="match status" value="1"/>
</dbReference>
<dbReference type="Pfam" id="PF00071">
    <property type="entry name" value="Ras"/>
    <property type="match status" value="1"/>
</dbReference>
<dbReference type="Proteomes" id="UP000187209">
    <property type="component" value="Unassembled WGS sequence"/>
</dbReference>
<accession>A0A1R2AXA6</accession>
<dbReference type="SMART" id="SM00174">
    <property type="entry name" value="RHO"/>
    <property type="match status" value="1"/>
</dbReference>
<sequence>MNKYSICILGDHRVGKTTVAKTISEDKISKQSPINIFVTTYHSKILEFWDFSGNPKYSQLRKLFYKHFNGYMLVFDMSNRNSYKNLKKWEKEIKSFCDETDSPKIFVGTKEDLGVSEKLNREFTTVCKGKINKDEWEKFFARVLATDNGKVLSLNADLDGYEEEKSQGFISKVKKWWQSQELPLATPPK</sequence>
<organism evidence="3 4">
    <name type="scientific">Stentor coeruleus</name>
    <dbReference type="NCBI Taxonomy" id="5963"/>
    <lineage>
        <taxon>Eukaryota</taxon>
        <taxon>Sar</taxon>
        <taxon>Alveolata</taxon>
        <taxon>Ciliophora</taxon>
        <taxon>Postciliodesmatophora</taxon>
        <taxon>Heterotrichea</taxon>
        <taxon>Heterotrichida</taxon>
        <taxon>Stentoridae</taxon>
        <taxon>Stentor</taxon>
    </lineage>
</organism>
<protein>
    <submittedName>
        <fullName evidence="3">Uncharacterized protein</fullName>
    </submittedName>
</protein>
<evidence type="ECO:0000313" key="3">
    <source>
        <dbReference type="EMBL" id="OMJ69154.1"/>
    </source>
</evidence>
<keyword evidence="2" id="KW-0342">GTP-binding</keyword>
<evidence type="ECO:0000256" key="2">
    <source>
        <dbReference type="ARBA" id="ARBA00023134"/>
    </source>
</evidence>
<dbReference type="InterPro" id="IPR027417">
    <property type="entry name" value="P-loop_NTPase"/>
</dbReference>
<proteinExistence type="predicted"/>
<dbReference type="SMART" id="SM00175">
    <property type="entry name" value="RAB"/>
    <property type="match status" value="1"/>
</dbReference>
<dbReference type="NCBIfam" id="TIGR00231">
    <property type="entry name" value="small_GTP"/>
    <property type="match status" value="1"/>
</dbReference>
<dbReference type="Gene3D" id="3.40.50.300">
    <property type="entry name" value="P-loop containing nucleotide triphosphate hydrolases"/>
    <property type="match status" value="1"/>
</dbReference>
<dbReference type="SMART" id="SM00173">
    <property type="entry name" value="RAS"/>
    <property type="match status" value="1"/>
</dbReference>
<evidence type="ECO:0000256" key="1">
    <source>
        <dbReference type="ARBA" id="ARBA00022741"/>
    </source>
</evidence>
<dbReference type="EMBL" id="MPUH01001233">
    <property type="protein sequence ID" value="OMJ69154.1"/>
    <property type="molecule type" value="Genomic_DNA"/>
</dbReference>
<gene>
    <name evidence="3" type="ORF">SteCoe_33196</name>
</gene>